<proteinExistence type="predicted"/>
<feature type="chain" id="PRO_5035324519" evidence="1">
    <location>
        <begin position="17"/>
        <end position="428"/>
    </location>
</feature>
<reference evidence="2" key="1">
    <citation type="submission" date="2021-11" db="EMBL/GenBank/DDBJ databases">
        <authorList>
            <consortium name="Genoscope - CEA"/>
            <person name="William W."/>
        </authorList>
    </citation>
    <scope>NUCLEOTIDE SEQUENCE</scope>
</reference>
<keyword evidence="3" id="KW-1185">Reference proteome</keyword>
<name>A0A8J2X1V3_9STRA</name>
<feature type="signal peptide" evidence="1">
    <location>
        <begin position="1"/>
        <end position="16"/>
    </location>
</feature>
<gene>
    <name evidence="2" type="ORF">PECAL_3P07840</name>
</gene>
<dbReference type="AlphaFoldDB" id="A0A8J2X1V3"/>
<dbReference type="Proteomes" id="UP000789595">
    <property type="component" value="Unassembled WGS sequence"/>
</dbReference>
<evidence type="ECO:0000256" key="1">
    <source>
        <dbReference type="SAM" id="SignalP"/>
    </source>
</evidence>
<keyword evidence="1" id="KW-0732">Signal</keyword>
<protein>
    <submittedName>
        <fullName evidence="2">Uncharacterized protein</fullName>
    </submittedName>
</protein>
<sequence length="428" mass="48720">MLHYTIALLLLASTSARDWRTAAFWPEVLESLDHKPAQRPQKSKCVVGADCRAAILVPAAYRESREGLETIQTLAQSLTRVLQKPTPVFITTEPPYDGTKIRQTLTNVHIRELTEREMNAQKRLPFWLRQWYKHALVLKQVDHNEKRHGHAFDVLVKIRFDAKLKFRDDASLTKFLETITSQRDAVWAWFEMTWVGSSEALRPLLSALTTDAAAPEAFDLTLDGAHLTRWDPCPADHWFAMMAGSDLMFPGYNEKTLSELKTSKETKVWRRNKPRFWPGVSSEELFVASLLRRSLVLKDLGQVPGITDNGWATDWERWVSAAGCKLGNVVKLDGPADAQTYGPAALDVKIYPDGVNASKGRFNAYFARNFSDAQLKDLMMRRIKKENPTCGPTSYLFGHGMLERIYPGFFGKEFSERRLQDAVRKGRC</sequence>
<accession>A0A8J2X1V3</accession>
<comment type="caution">
    <text evidence="2">The sequence shown here is derived from an EMBL/GenBank/DDBJ whole genome shotgun (WGS) entry which is preliminary data.</text>
</comment>
<dbReference type="EMBL" id="CAKKNE010000003">
    <property type="protein sequence ID" value="CAH0370871.1"/>
    <property type="molecule type" value="Genomic_DNA"/>
</dbReference>
<organism evidence="2 3">
    <name type="scientific">Pelagomonas calceolata</name>
    <dbReference type="NCBI Taxonomy" id="35677"/>
    <lineage>
        <taxon>Eukaryota</taxon>
        <taxon>Sar</taxon>
        <taxon>Stramenopiles</taxon>
        <taxon>Ochrophyta</taxon>
        <taxon>Pelagophyceae</taxon>
        <taxon>Pelagomonadales</taxon>
        <taxon>Pelagomonadaceae</taxon>
        <taxon>Pelagomonas</taxon>
    </lineage>
</organism>
<evidence type="ECO:0000313" key="2">
    <source>
        <dbReference type="EMBL" id="CAH0370871.1"/>
    </source>
</evidence>
<evidence type="ECO:0000313" key="3">
    <source>
        <dbReference type="Proteomes" id="UP000789595"/>
    </source>
</evidence>